<dbReference type="InterPro" id="IPR036034">
    <property type="entry name" value="PDZ_sf"/>
</dbReference>
<name>A0A840TYZ9_9BACT</name>
<dbReference type="Gene3D" id="2.40.70.10">
    <property type="entry name" value="Acid Proteases"/>
    <property type="match status" value="2"/>
</dbReference>
<dbReference type="SMART" id="SM00228">
    <property type="entry name" value="PDZ"/>
    <property type="match status" value="1"/>
</dbReference>
<dbReference type="Pfam" id="PF17820">
    <property type="entry name" value="PDZ_6"/>
    <property type="match status" value="1"/>
</dbReference>
<protein>
    <recommendedName>
        <fullName evidence="2">PDZ domain-containing protein</fullName>
    </recommendedName>
</protein>
<evidence type="ECO:0000313" key="4">
    <source>
        <dbReference type="Proteomes" id="UP000557307"/>
    </source>
</evidence>
<reference evidence="3 4" key="1">
    <citation type="submission" date="2020-08" db="EMBL/GenBank/DDBJ databases">
        <title>Genomic Encyclopedia of Type Strains, Phase IV (KMG-IV): sequencing the most valuable type-strain genomes for metagenomic binning, comparative biology and taxonomic classification.</title>
        <authorList>
            <person name="Goeker M."/>
        </authorList>
    </citation>
    <scope>NUCLEOTIDE SEQUENCE [LARGE SCALE GENOMIC DNA]</scope>
    <source>
        <strain evidence="3 4">DSM 105074</strain>
    </source>
</reference>
<dbReference type="InterPro" id="IPR021109">
    <property type="entry name" value="Peptidase_aspartic_dom_sf"/>
</dbReference>
<dbReference type="Pfam" id="PF13650">
    <property type="entry name" value="Asp_protease_2"/>
    <property type="match status" value="2"/>
</dbReference>
<accession>A0A840TYZ9</accession>
<evidence type="ECO:0000256" key="1">
    <source>
        <dbReference type="SAM" id="SignalP"/>
    </source>
</evidence>
<dbReference type="EMBL" id="JACHGF010000011">
    <property type="protein sequence ID" value="MBB5286832.1"/>
    <property type="molecule type" value="Genomic_DNA"/>
</dbReference>
<dbReference type="Gene3D" id="2.30.42.10">
    <property type="match status" value="1"/>
</dbReference>
<dbReference type="AlphaFoldDB" id="A0A840TYZ9"/>
<organism evidence="3 4">
    <name type="scientific">Rhabdobacter roseus</name>
    <dbReference type="NCBI Taxonomy" id="1655419"/>
    <lineage>
        <taxon>Bacteria</taxon>
        <taxon>Pseudomonadati</taxon>
        <taxon>Bacteroidota</taxon>
        <taxon>Cytophagia</taxon>
        <taxon>Cytophagales</taxon>
        <taxon>Cytophagaceae</taxon>
        <taxon>Rhabdobacter</taxon>
    </lineage>
</organism>
<feature type="signal peptide" evidence="1">
    <location>
        <begin position="1"/>
        <end position="25"/>
    </location>
</feature>
<evidence type="ECO:0000313" key="3">
    <source>
        <dbReference type="EMBL" id="MBB5286832.1"/>
    </source>
</evidence>
<evidence type="ECO:0000259" key="2">
    <source>
        <dbReference type="PROSITE" id="PS50106"/>
    </source>
</evidence>
<dbReference type="RefSeq" id="WP_184178331.1">
    <property type="nucleotide sequence ID" value="NZ_JACHGF010000011.1"/>
</dbReference>
<feature type="domain" description="PDZ" evidence="2">
    <location>
        <begin position="339"/>
        <end position="409"/>
    </location>
</feature>
<dbReference type="InterPro" id="IPR034122">
    <property type="entry name" value="Retropepsin-like_bacterial"/>
</dbReference>
<keyword evidence="4" id="KW-1185">Reference proteome</keyword>
<dbReference type="CDD" id="cd00136">
    <property type="entry name" value="PDZ_canonical"/>
    <property type="match status" value="1"/>
</dbReference>
<comment type="caution">
    <text evidence="3">The sequence shown here is derived from an EMBL/GenBank/DDBJ whole genome shotgun (WGS) entry which is preliminary data.</text>
</comment>
<dbReference type="InterPro" id="IPR041489">
    <property type="entry name" value="PDZ_6"/>
</dbReference>
<dbReference type="Proteomes" id="UP000557307">
    <property type="component" value="Unassembled WGS sequence"/>
</dbReference>
<proteinExistence type="predicted"/>
<gene>
    <name evidence="3" type="ORF">HNQ92_004993</name>
</gene>
<keyword evidence="1" id="KW-0732">Signal</keyword>
<dbReference type="PROSITE" id="PS50106">
    <property type="entry name" value="PDZ"/>
    <property type="match status" value="1"/>
</dbReference>
<feature type="chain" id="PRO_5032821545" description="PDZ domain-containing protein" evidence="1">
    <location>
        <begin position="26"/>
        <end position="423"/>
    </location>
</feature>
<dbReference type="CDD" id="cd05483">
    <property type="entry name" value="retropepsin_like_bacteria"/>
    <property type="match status" value="1"/>
</dbReference>
<dbReference type="InterPro" id="IPR001478">
    <property type="entry name" value="PDZ"/>
</dbReference>
<dbReference type="SUPFAM" id="SSF50156">
    <property type="entry name" value="PDZ domain-like"/>
    <property type="match status" value="1"/>
</dbReference>
<sequence>MRKCTWKIGLLVCALGLIVAHSVQAQRFIPPKDKYGFFLENNRKTTRIPFELHSNLIIVPVRLNEHDTLRFILDTGVGSIIITDPTVLRPQSLQLVRQVVLTGAGEGNALAAHVAIDNSLAMGHMRANHVNVVVLDQDVLHLSEYVGVPIHGIFGYDVFNHFVVTIDFSTRELILRRSDTYQYHRRKGDRYPITIEDTKPFTDAVALFADGREHPIRVVIDTGAGHALLLDKSTDDRIQLPEKAIRAQLGRGLNGVVNGSLGRVERIRFGRFELENVVASFPDSLAFGSKLPDRDARQGNIGCELLRRFRVTMNYQEGYMVLKPVKRRLRESFEHDMSGLELRAFGEGFRNYYVSNVLDSSPAALAGLVEGDQLLFVNDRSVEEMNISELYKLMQKGDGRVLELLVRRQGQLFFTKLTLRRMI</sequence>